<organism evidence="1 2">
    <name type="scientific">Flavobacterium sandaracinum</name>
    <dbReference type="NCBI Taxonomy" id="2541733"/>
    <lineage>
        <taxon>Bacteria</taxon>
        <taxon>Pseudomonadati</taxon>
        <taxon>Bacteroidota</taxon>
        <taxon>Flavobacteriia</taxon>
        <taxon>Flavobacteriales</taxon>
        <taxon>Flavobacteriaceae</taxon>
        <taxon>Flavobacterium</taxon>
    </lineage>
</organism>
<dbReference type="OrthoDB" id="282859at2"/>
<dbReference type="Pfam" id="PF20113">
    <property type="entry name" value="DUF6503"/>
    <property type="match status" value="1"/>
</dbReference>
<name>A0A4R5D1S4_9FLAO</name>
<accession>A0A4R5D1S4</accession>
<protein>
    <submittedName>
        <fullName evidence="1">Uncharacterized protein</fullName>
    </submittedName>
</protein>
<evidence type="ECO:0000313" key="2">
    <source>
        <dbReference type="Proteomes" id="UP000294644"/>
    </source>
</evidence>
<gene>
    <name evidence="1" type="ORF">E0F91_06140</name>
</gene>
<sequence>MKKIALTLSFAILMLVGCKSKEENIKFTDKVEKAHQKKEFLAQEAVQFDLKLFFGGKEKITAKFTVLTNSTKGVIEYKNGAKIIFDNDKVFYSSTVPNEESVRFDAFTWAYFFLLPTKLSDPGTIWNSYENKEKDQEKYLAEKLTFKSGTGDAPDDWYVVYANKKTNLLEKAAYIVTLTAGKEAAEKNPHAIQYLDYKEVDGIPIANKWIFWGWEEGKGLTDELGQATLENIKFIKTTEDYFTPATDFKTI</sequence>
<dbReference type="EMBL" id="SMFN01000005">
    <property type="protein sequence ID" value="TDE05770.1"/>
    <property type="molecule type" value="Genomic_DNA"/>
</dbReference>
<proteinExistence type="predicted"/>
<dbReference type="RefSeq" id="WP_132065442.1">
    <property type="nucleotide sequence ID" value="NZ_SMFN01000005.1"/>
</dbReference>
<dbReference type="InterPro" id="IPR045444">
    <property type="entry name" value="DUF6503"/>
</dbReference>
<dbReference type="AlphaFoldDB" id="A0A4R5D1S4"/>
<dbReference type="PROSITE" id="PS51257">
    <property type="entry name" value="PROKAR_LIPOPROTEIN"/>
    <property type="match status" value="1"/>
</dbReference>
<reference evidence="1 2" key="1">
    <citation type="submission" date="2019-03" db="EMBL/GenBank/DDBJ databases">
        <title>Flavobacterium LB-D12 sp. nov., isolated from arctic soil.</title>
        <authorList>
            <person name="Chaudhary D.K."/>
        </authorList>
    </citation>
    <scope>NUCLEOTIDE SEQUENCE [LARGE SCALE GENOMIC DNA]</scope>
    <source>
        <strain evidence="1 2">LB-D12</strain>
    </source>
</reference>
<comment type="caution">
    <text evidence="1">The sequence shown here is derived from an EMBL/GenBank/DDBJ whole genome shotgun (WGS) entry which is preliminary data.</text>
</comment>
<keyword evidence="2" id="KW-1185">Reference proteome</keyword>
<evidence type="ECO:0000313" key="1">
    <source>
        <dbReference type="EMBL" id="TDE05770.1"/>
    </source>
</evidence>
<dbReference type="Proteomes" id="UP000294644">
    <property type="component" value="Unassembled WGS sequence"/>
</dbReference>